<dbReference type="GO" id="GO:0046872">
    <property type="term" value="F:metal ion binding"/>
    <property type="evidence" value="ECO:0007669"/>
    <property type="project" value="UniProtKB-UniRule"/>
</dbReference>
<evidence type="ECO:0000256" key="8">
    <source>
        <dbReference type="ARBA" id="ARBA00022801"/>
    </source>
</evidence>
<dbReference type="GO" id="GO:0008821">
    <property type="term" value="F:crossover junction DNA endonuclease activity"/>
    <property type="evidence" value="ECO:0007669"/>
    <property type="project" value="UniProtKB-UniRule"/>
</dbReference>
<keyword evidence="5 13" id="KW-0479">Metal-binding</keyword>
<evidence type="ECO:0000256" key="7">
    <source>
        <dbReference type="ARBA" id="ARBA00022763"/>
    </source>
</evidence>
<dbReference type="Pfam" id="PF02732">
    <property type="entry name" value="ERCC4"/>
    <property type="match status" value="1"/>
</dbReference>
<comment type="cofactor">
    <cofactor evidence="1 13">
        <name>Mg(2+)</name>
        <dbReference type="ChEBI" id="CHEBI:18420"/>
    </cofactor>
</comment>
<dbReference type="SUPFAM" id="SSF47802">
    <property type="entry name" value="DNA polymerase beta, N-terminal domain-like"/>
    <property type="match status" value="1"/>
</dbReference>
<feature type="domain" description="ERCC4" evidence="15">
    <location>
        <begin position="192"/>
        <end position="288"/>
    </location>
</feature>
<dbReference type="SMART" id="SM00891">
    <property type="entry name" value="ERCC4"/>
    <property type="match status" value="1"/>
</dbReference>
<evidence type="ECO:0000256" key="1">
    <source>
        <dbReference type="ARBA" id="ARBA00001946"/>
    </source>
</evidence>
<comment type="similarity">
    <text evidence="3 13">Belongs to the XPF family.</text>
</comment>
<dbReference type="AlphaFoldDB" id="A0AA36GJR5"/>
<dbReference type="EC" id="3.1.22.-" evidence="13"/>
<evidence type="ECO:0000256" key="2">
    <source>
        <dbReference type="ARBA" id="ARBA00004123"/>
    </source>
</evidence>
<keyword evidence="17" id="KW-1185">Reference proteome</keyword>
<accession>A0AA36GJR5</accession>
<dbReference type="Gene3D" id="3.40.50.10130">
    <property type="match status" value="1"/>
</dbReference>
<dbReference type="GO" id="GO:0048257">
    <property type="term" value="F:3'-flap endonuclease activity"/>
    <property type="evidence" value="ECO:0007669"/>
    <property type="project" value="TreeGrafter"/>
</dbReference>
<dbReference type="GO" id="GO:0006308">
    <property type="term" value="P:DNA catabolic process"/>
    <property type="evidence" value="ECO:0007669"/>
    <property type="project" value="UniProtKB-UniRule"/>
</dbReference>
<keyword evidence="10 13" id="KW-0233">DNA recombination</keyword>
<comment type="subunit">
    <text evidence="13">Interacts with EME1.</text>
</comment>
<dbReference type="InterPro" id="IPR033309">
    <property type="entry name" value="Mus81"/>
</dbReference>
<dbReference type="InterPro" id="IPR027421">
    <property type="entry name" value="DNA_pol_lamdba_lyase_dom_sf"/>
</dbReference>
<organism evidence="16 17">
    <name type="scientific">Cylicocyclus nassatus</name>
    <name type="common">Nematode worm</name>
    <dbReference type="NCBI Taxonomy" id="53992"/>
    <lineage>
        <taxon>Eukaryota</taxon>
        <taxon>Metazoa</taxon>
        <taxon>Ecdysozoa</taxon>
        <taxon>Nematoda</taxon>
        <taxon>Chromadorea</taxon>
        <taxon>Rhabditida</taxon>
        <taxon>Rhabditina</taxon>
        <taxon>Rhabditomorpha</taxon>
        <taxon>Strongyloidea</taxon>
        <taxon>Strongylidae</taxon>
        <taxon>Cylicocyclus</taxon>
    </lineage>
</organism>
<protein>
    <recommendedName>
        <fullName evidence="13">Crossover junction endonuclease MUS81</fullName>
        <ecNumber evidence="13">3.1.22.-</ecNumber>
    </recommendedName>
</protein>
<evidence type="ECO:0000256" key="10">
    <source>
        <dbReference type="ARBA" id="ARBA00023172"/>
    </source>
</evidence>
<comment type="function">
    <text evidence="13">Interacts with EME1 to form a DNA structure-specific endonuclease with substrate preference for branched DNA structures with a 5'-end at the branch nick. Typical substrates include 3'-flap structures, D-loops, replication forks and nicked Holliday junctions. May be required in mitosis for the processing of stalled or collapsed replication fork intermediates. May be required in meiosis for the repair of meiosis-specific double strand breaks subsequent to single-end invasion (SEI).</text>
</comment>
<evidence type="ECO:0000256" key="9">
    <source>
        <dbReference type="ARBA" id="ARBA00022842"/>
    </source>
</evidence>
<reference evidence="16" key="1">
    <citation type="submission" date="2023-07" db="EMBL/GenBank/DDBJ databases">
        <authorList>
            <consortium name="CYATHOMIX"/>
        </authorList>
    </citation>
    <scope>NUCLEOTIDE SEQUENCE</scope>
    <source>
        <strain evidence="16">N/A</strain>
    </source>
</reference>
<dbReference type="GO" id="GO:0031573">
    <property type="term" value="P:mitotic intra-S DNA damage checkpoint signaling"/>
    <property type="evidence" value="ECO:0007669"/>
    <property type="project" value="TreeGrafter"/>
</dbReference>
<dbReference type="InterPro" id="IPR006166">
    <property type="entry name" value="ERCC4_domain"/>
</dbReference>
<evidence type="ECO:0000313" key="17">
    <source>
        <dbReference type="Proteomes" id="UP001176961"/>
    </source>
</evidence>
<evidence type="ECO:0000256" key="5">
    <source>
        <dbReference type="ARBA" id="ARBA00022723"/>
    </source>
</evidence>
<evidence type="ECO:0000256" key="6">
    <source>
        <dbReference type="ARBA" id="ARBA00022759"/>
    </source>
</evidence>
<name>A0AA36GJR5_CYLNA</name>
<dbReference type="GO" id="GO:0048476">
    <property type="term" value="C:Holliday junction resolvase complex"/>
    <property type="evidence" value="ECO:0007669"/>
    <property type="project" value="UniProtKB-UniRule"/>
</dbReference>
<sequence length="436" mass="50020">MVEKRVKIRVEHRQKLFYERLLRAWKEKMEDTKFKYGIYKAYTHLKHYPLEVCTITDLKQIHGIGEHLAVRCHAAWEAAVAAHSEELDLKTIKKLTDEELMDYLYNGRKRKNTAAVVTSGERTSPAKAKKRKKQSKPDNVEQPTDVLLPSESNVQSTSENNAEFVSPPESPEAAKEDIHYITCQPTEHAEVVLIADSREDHGGTRRNTVVDCLTASSYRVEMRSLSVGDYLWVLRKIDGTEIVLDWVVERKTWDDLRQSIRMGRYEEQKQRLRHAPMKNVVYLVEGTFTPDYAACEQALATTMIRHGFMIQRTKSPKDTAQFLCRLTDHLKETMLTRQMTGISYESLQILSKKARADTVKDTWIRQLMVCPGMSAERAQKVAYRFPSMAAMIQQYSQTNDADSNSLLSSTVPEINRALSAQMRKFFSSVTPDTSTT</sequence>
<dbReference type="GO" id="GO:0000727">
    <property type="term" value="P:double-strand break repair via break-induced replication"/>
    <property type="evidence" value="ECO:0007669"/>
    <property type="project" value="UniProtKB-UniRule"/>
</dbReference>
<feature type="region of interest" description="Disordered" evidence="14">
    <location>
        <begin position="114"/>
        <end position="173"/>
    </location>
</feature>
<evidence type="ECO:0000259" key="15">
    <source>
        <dbReference type="SMART" id="SM00891"/>
    </source>
</evidence>
<gene>
    <name evidence="16" type="ORF">CYNAS_LOCUS4881</name>
</gene>
<keyword evidence="4 13" id="KW-0540">Nuclease</keyword>
<keyword evidence="7 13" id="KW-0227">DNA damage</keyword>
<keyword evidence="6 13" id="KW-0255">Endonuclease</keyword>
<dbReference type="CDD" id="cd20074">
    <property type="entry name" value="XPF_nuclease_Mus81"/>
    <property type="match status" value="1"/>
</dbReference>
<dbReference type="GO" id="GO:0003677">
    <property type="term" value="F:DNA binding"/>
    <property type="evidence" value="ECO:0007669"/>
    <property type="project" value="UniProtKB-UniRule"/>
</dbReference>
<evidence type="ECO:0000256" key="4">
    <source>
        <dbReference type="ARBA" id="ARBA00022722"/>
    </source>
</evidence>
<dbReference type="GO" id="GO:0000712">
    <property type="term" value="P:resolution of meiotic recombination intermediates"/>
    <property type="evidence" value="ECO:0007669"/>
    <property type="project" value="TreeGrafter"/>
</dbReference>
<keyword evidence="12 13" id="KW-0539">Nucleus</keyword>
<evidence type="ECO:0000313" key="16">
    <source>
        <dbReference type="EMBL" id="CAJ0592898.1"/>
    </source>
</evidence>
<keyword evidence="11 13" id="KW-0234">DNA repair</keyword>
<comment type="caution">
    <text evidence="16">The sequence shown here is derived from an EMBL/GenBank/DDBJ whole genome shotgun (WGS) entry which is preliminary data.</text>
</comment>
<evidence type="ECO:0000256" key="11">
    <source>
        <dbReference type="ARBA" id="ARBA00023204"/>
    </source>
</evidence>
<evidence type="ECO:0000256" key="12">
    <source>
        <dbReference type="ARBA" id="ARBA00023242"/>
    </source>
</evidence>
<keyword evidence="9 13" id="KW-0460">Magnesium</keyword>
<keyword evidence="8 13" id="KW-0378">Hydrolase</keyword>
<evidence type="ECO:0000256" key="13">
    <source>
        <dbReference type="RuleBase" id="RU369042"/>
    </source>
</evidence>
<dbReference type="Gene3D" id="1.10.150.670">
    <property type="entry name" value="Crossover junction endonuclease EME1, DNA-binding domain"/>
    <property type="match status" value="1"/>
</dbReference>
<dbReference type="InterPro" id="IPR042530">
    <property type="entry name" value="EME1/EME2_C"/>
</dbReference>
<dbReference type="GO" id="GO:0005634">
    <property type="term" value="C:nucleus"/>
    <property type="evidence" value="ECO:0007669"/>
    <property type="project" value="UniProtKB-SubCell"/>
</dbReference>
<evidence type="ECO:0000256" key="14">
    <source>
        <dbReference type="SAM" id="MobiDB-lite"/>
    </source>
</evidence>
<dbReference type="InterPro" id="IPR047416">
    <property type="entry name" value="XPF_nuclease_Mus81"/>
</dbReference>
<evidence type="ECO:0000256" key="3">
    <source>
        <dbReference type="ARBA" id="ARBA00010015"/>
    </source>
</evidence>
<proteinExistence type="inferred from homology"/>
<dbReference type="InterPro" id="IPR011335">
    <property type="entry name" value="Restrct_endonuc-II-like"/>
</dbReference>
<dbReference type="PANTHER" id="PTHR13451:SF0">
    <property type="entry name" value="CROSSOVER JUNCTION ENDONUCLEASE MUS81"/>
    <property type="match status" value="1"/>
</dbReference>
<comment type="subcellular location">
    <subcellularLocation>
        <location evidence="2 13">Nucleus</location>
    </subcellularLocation>
</comment>
<dbReference type="Proteomes" id="UP001176961">
    <property type="component" value="Unassembled WGS sequence"/>
</dbReference>
<feature type="compositionally biased region" description="Polar residues" evidence="14">
    <location>
        <begin position="150"/>
        <end position="163"/>
    </location>
</feature>
<dbReference type="EMBL" id="CATQJL010000112">
    <property type="protein sequence ID" value="CAJ0592898.1"/>
    <property type="molecule type" value="Genomic_DNA"/>
</dbReference>
<dbReference type="PANTHER" id="PTHR13451">
    <property type="entry name" value="CLASS II CROSSOVER JUNCTION ENDONUCLEASE MUS81"/>
    <property type="match status" value="1"/>
</dbReference>
<dbReference type="SUPFAM" id="SSF52980">
    <property type="entry name" value="Restriction endonuclease-like"/>
    <property type="match status" value="1"/>
</dbReference>